<dbReference type="PANTHER" id="PTHR11564:SF5">
    <property type="entry name" value="SIGNAL RECOGNITION PARTICLE SUBUNIT SRP54"/>
    <property type="match status" value="1"/>
</dbReference>
<evidence type="ECO:0000313" key="14">
    <source>
        <dbReference type="Proteomes" id="UP000002729"/>
    </source>
</evidence>
<evidence type="ECO:0000256" key="3">
    <source>
        <dbReference type="ARBA" id="ARBA00022801"/>
    </source>
</evidence>
<evidence type="ECO:0000256" key="6">
    <source>
        <dbReference type="ARBA" id="ARBA00023135"/>
    </source>
</evidence>
<dbReference type="NCBIfam" id="TIGR00959">
    <property type="entry name" value="ffh"/>
    <property type="match status" value="1"/>
</dbReference>
<dbReference type="GeneID" id="20227637"/>
<keyword evidence="3" id="KW-0378">Hydrolase</keyword>
<dbReference type="OMA" id="FVEQIRM"/>
<sequence>MTMARRAATAALVLAAAWAFAPPQTKRATTQLYFFDKLAESITAATDVLSGKSRMTEANTKSALRDVRRSLLDADVAKVVVDGFVENVQASALDGEVAEGVDPGQQFVKIVYDELKRVMGGDDDELLFSDDPEAAAKARAGLAYRDDGAPTVVLLCGLQGAGKTTAAAKLALRLKEEEGKTPMLVAADVYRPAAVEQLQILGEQVGVPVYAEAFEAGAGDAVAIATAGVRAAKERGADVVIVDTAGRQVIEESLMAELRSVRAATKPDETLLVLDAMTGQDAASLAKRFDDACPLTGSVLTKLDGDARGGAALSVRAVSGKPIKFVGVGEKVGDLEPFFPARMASRILGMGDVVSLVEKASKQQSAAEAKAVMERTKQAKFNFDDYLDQARMVSNMGSFGAVAKMMPGMGGIDNDQIAAAEAKIKIQASLINSMTPKERGEPDLIIRDKSALARQKRIAAGSGRSVDQAKQFLSEFQQMRTMMAKMAGQAPPDGADAAAAPDPDALLNRAARRAKKKKGGKRKLKTAGFG</sequence>
<dbReference type="CDD" id="cd18539">
    <property type="entry name" value="SRP_G"/>
    <property type="match status" value="1"/>
</dbReference>
<dbReference type="EMBL" id="GL833120">
    <property type="protein sequence ID" value="EGB12501.1"/>
    <property type="molecule type" value="Genomic_DNA"/>
</dbReference>
<evidence type="ECO:0000256" key="10">
    <source>
        <dbReference type="SAM" id="MobiDB-lite"/>
    </source>
</evidence>
<keyword evidence="7" id="KW-0687">Ribonucleoprotein</keyword>
<dbReference type="Pfam" id="PF00448">
    <property type="entry name" value="SRP54"/>
    <property type="match status" value="1"/>
</dbReference>
<evidence type="ECO:0000256" key="9">
    <source>
        <dbReference type="ARBA" id="ARBA00048157"/>
    </source>
</evidence>
<feature type="signal peptide" evidence="11">
    <location>
        <begin position="1"/>
        <end position="19"/>
    </location>
</feature>
<dbReference type="SUPFAM" id="SSF47446">
    <property type="entry name" value="Signal peptide-binding domain"/>
    <property type="match status" value="1"/>
</dbReference>
<gene>
    <name evidence="13" type="primary">SRP1</name>
    <name evidence="13" type="ORF">AURANDRAFT_69584</name>
</gene>
<dbReference type="InParanoid" id="F0XX33"/>
<dbReference type="InterPro" id="IPR003593">
    <property type="entry name" value="AAA+_ATPase"/>
</dbReference>
<comment type="similarity">
    <text evidence="1">Belongs to the GTP-binding SRP family. SRP54 subfamily.</text>
</comment>
<feature type="domain" description="SRP54-type proteins GTP-binding" evidence="12">
    <location>
        <begin position="322"/>
        <end position="335"/>
    </location>
</feature>
<dbReference type="GO" id="GO:0005786">
    <property type="term" value="C:signal recognition particle, endoplasmic reticulum targeting"/>
    <property type="evidence" value="ECO:0007669"/>
    <property type="project" value="UniProtKB-KW"/>
</dbReference>
<keyword evidence="6" id="KW-0733">Signal recognition particle</keyword>
<keyword evidence="11" id="KW-0732">Signal</keyword>
<dbReference type="InterPro" id="IPR004780">
    <property type="entry name" value="SRP"/>
</dbReference>
<dbReference type="SMART" id="SM00382">
    <property type="entry name" value="AAA"/>
    <property type="match status" value="1"/>
</dbReference>
<accession>F0XX33</accession>
<organism evidence="14">
    <name type="scientific">Aureococcus anophagefferens</name>
    <name type="common">Harmful bloom alga</name>
    <dbReference type="NCBI Taxonomy" id="44056"/>
    <lineage>
        <taxon>Eukaryota</taxon>
        <taxon>Sar</taxon>
        <taxon>Stramenopiles</taxon>
        <taxon>Ochrophyta</taxon>
        <taxon>Pelagophyceae</taxon>
        <taxon>Pelagomonadales</taxon>
        <taxon>Pelagomonadaceae</taxon>
        <taxon>Aureococcus</taxon>
    </lineage>
</organism>
<comment type="catalytic activity">
    <reaction evidence="9">
        <text>GTP + H2O = GDP + phosphate + H(+)</text>
        <dbReference type="Rhea" id="RHEA:19669"/>
        <dbReference type="ChEBI" id="CHEBI:15377"/>
        <dbReference type="ChEBI" id="CHEBI:15378"/>
        <dbReference type="ChEBI" id="CHEBI:37565"/>
        <dbReference type="ChEBI" id="CHEBI:43474"/>
        <dbReference type="ChEBI" id="CHEBI:58189"/>
        <dbReference type="EC" id="3.6.5.4"/>
    </reaction>
    <physiologicalReaction direction="left-to-right" evidence="9">
        <dbReference type="Rhea" id="RHEA:19670"/>
    </physiologicalReaction>
</comment>
<evidence type="ECO:0000256" key="7">
    <source>
        <dbReference type="ARBA" id="ARBA00023274"/>
    </source>
</evidence>
<keyword evidence="2" id="KW-0547">Nucleotide-binding</keyword>
<dbReference type="GO" id="GO:0008312">
    <property type="term" value="F:7S RNA binding"/>
    <property type="evidence" value="ECO:0007669"/>
    <property type="project" value="InterPro"/>
</dbReference>
<dbReference type="PROSITE" id="PS00300">
    <property type="entry name" value="SRP54"/>
    <property type="match status" value="1"/>
</dbReference>
<feature type="chain" id="PRO_5003264188" description="signal-recognition-particle GTPase" evidence="11">
    <location>
        <begin position="20"/>
        <end position="530"/>
    </location>
</feature>
<dbReference type="HAMAP" id="MF_00306">
    <property type="entry name" value="SRP54"/>
    <property type="match status" value="1"/>
</dbReference>
<evidence type="ECO:0000256" key="4">
    <source>
        <dbReference type="ARBA" id="ARBA00022884"/>
    </source>
</evidence>
<dbReference type="SUPFAM" id="SSF52540">
    <property type="entry name" value="P-loop containing nucleoside triphosphate hydrolases"/>
    <property type="match status" value="1"/>
</dbReference>
<name>F0XX33_AURAN</name>
<dbReference type="SMART" id="SM00962">
    <property type="entry name" value="SRP54"/>
    <property type="match status" value="1"/>
</dbReference>
<dbReference type="SMART" id="SM00963">
    <property type="entry name" value="SRP54_N"/>
    <property type="match status" value="1"/>
</dbReference>
<dbReference type="InterPro" id="IPR027417">
    <property type="entry name" value="P-loop_NTPase"/>
</dbReference>
<evidence type="ECO:0000313" key="13">
    <source>
        <dbReference type="EMBL" id="EGB12501.1"/>
    </source>
</evidence>
<keyword evidence="14" id="KW-1185">Reference proteome</keyword>
<dbReference type="GO" id="GO:0006614">
    <property type="term" value="P:SRP-dependent cotranslational protein targeting to membrane"/>
    <property type="evidence" value="ECO:0007669"/>
    <property type="project" value="InterPro"/>
</dbReference>
<evidence type="ECO:0000259" key="12">
    <source>
        <dbReference type="PROSITE" id="PS00300"/>
    </source>
</evidence>
<dbReference type="Pfam" id="PF02978">
    <property type="entry name" value="SRP_SPB"/>
    <property type="match status" value="1"/>
</dbReference>
<feature type="region of interest" description="Disordered" evidence="10">
    <location>
        <begin position="487"/>
        <end position="506"/>
    </location>
</feature>
<evidence type="ECO:0000256" key="1">
    <source>
        <dbReference type="ARBA" id="ARBA00005450"/>
    </source>
</evidence>
<dbReference type="Proteomes" id="UP000002729">
    <property type="component" value="Unassembled WGS sequence"/>
</dbReference>
<dbReference type="Gene3D" id="1.20.120.140">
    <property type="entry name" value="Signal recognition particle SRP54, nucleotide-binding domain"/>
    <property type="match status" value="1"/>
</dbReference>
<dbReference type="InterPro" id="IPR022941">
    <property type="entry name" value="SRP54"/>
</dbReference>
<dbReference type="InterPro" id="IPR000897">
    <property type="entry name" value="SRP54_GTPase_dom"/>
</dbReference>
<reference evidence="13 14" key="1">
    <citation type="journal article" date="2011" name="Proc. Natl. Acad. Sci. U.S.A.">
        <title>Niche of harmful alga Aureococcus anophagefferens revealed through ecogenomics.</title>
        <authorList>
            <person name="Gobler C.J."/>
            <person name="Berry D.L."/>
            <person name="Dyhrman S.T."/>
            <person name="Wilhelm S.W."/>
            <person name="Salamov A."/>
            <person name="Lobanov A.V."/>
            <person name="Zhang Y."/>
            <person name="Collier J.L."/>
            <person name="Wurch L.L."/>
            <person name="Kustka A.B."/>
            <person name="Dill B.D."/>
            <person name="Shah M."/>
            <person name="VerBerkmoes N.C."/>
            <person name="Kuo A."/>
            <person name="Terry A."/>
            <person name="Pangilinan J."/>
            <person name="Lindquist E.A."/>
            <person name="Lucas S."/>
            <person name="Paulsen I.T."/>
            <person name="Hattenrath-Lehmann T.K."/>
            <person name="Talmage S.C."/>
            <person name="Walker E.A."/>
            <person name="Koch F."/>
            <person name="Burson A.M."/>
            <person name="Marcoval M.A."/>
            <person name="Tang Y.Z."/>
            <person name="Lecleir G.R."/>
            <person name="Coyne K.J."/>
            <person name="Berg G.M."/>
            <person name="Bertrand E.M."/>
            <person name="Saito M.A."/>
            <person name="Gladyshev V.N."/>
            <person name="Grigoriev I.V."/>
        </authorList>
    </citation>
    <scope>NUCLEOTIDE SEQUENCE [LARGE SCALE GENOMIC DNA]</scope>
    <source>
        <strain evidence="14">CCMP 1984</strain>
    </source>
</reference>
<evidence type="ECO:0000256" key="8">
    <source>
        <dbReference type="ARBA" id="ARBA00035672"/>
    </source>
</evidence>
<feature type="region of interest" description="Disordered" evidence="10">
    <location>
        <begin position="511"/>
        <end position="530"/>
    </location>
</feature>
<dbReference type="InterPro" id="IPR042101">
    <property type="entry name" value="SRP54_N_sf"/>
</dbReference>
<keyword evidence="4" id="KW-0694">RNA-binding</keyword>
<dbReference type="GO" id="GO:0005525">
    <property type="term" value="F:GTP binding"/>
    <property type="evidence" value="ECO:0007669"/>
    <property type="project" value="UniProtKB-KW"/>
</dbReference>
<dbReference type="KEGG" id="aaf:AURANDRAFT_69584"/>
<dbReference type="InterPro" id="IPR036891">
    <property type="entry name" value="Signal_recog_part_SRP54_M_sf"/>
</dbReference>
<dbReference type="Gene3D" id="1.10.260.30">
    <property type="entry name" value="Signal recognition particle, SRP54 subunit, M-domain"/>
    <property type="match status" value="1"/>
</dbReference>
<dbReference type="Gene3D" id="3.40.50.300">
    <property type="entry name" value="P-loop containing nucleotide triphosphate hydrolases"/>
    <property type="match status" value="1"/>
</dbReference>
<dbReference type="RefSeq" id="XP_009032176.1">
    <property type="nucleotide sequence ID" value="XM_009033928.1"/>
</dbReference>
<dbReference type="FunFam" id="3.40.50.300:FF:000022">
    <property type="entry name" value="Signal recognition particle 54 kDa subunit"/>
    <property type="match status" value="1"/>
</dbReference>
<dbReference type="GO" id="GO:0003924">
    <property type="term" value="F:GTPase activity"/>
    <property type="evidence" value="ECO:0007669"/>
    <property type="project" value="InterPro"/>
</dbReference>
<dbReference type="OrthoDB" id="10250817at2759"/>
<dbReference type="PANTHER" id="PTHR11564">
    <property type="entry name" value="SIGNAL RECOGNITION PARTICLE 54K PROTEIN SRP54"/>
    <property type="match status" value="1"/>
</dbReference>
<dbReference type="EC" id="3.6.5.4" evidence="8"/>
<dbReference type="eggNOG" id="KOG0780">
    <property type="taxonomic scope" value="Eukaryota"/>
</dbReference>
<dbReference type="InterPro" id="IPR004125">
    <property type="entry name" value="Signal_recog_particle_SRP54_M"/>
</dbReference>
<dbReference type="AlphaFoldDB" id="F0XX33"/>
<evidence type="ECO:0000256" key="5">
    <source>
        <dbReference type="ARBA" id="ARBA00023134"/>
    </source>
</evidence>
<dbReference type="Pfam" id="PF02881">
    <property type="entry name" value="SRP54_N"/>
    <property type="match status" value="1"/>
</dbReference>
<keyword evidence="5" id="KW-0342">GTP-binding</keyword>
<dbReference type="InterPro" id="IPR013822">
    <property type="entry name" value="Signal_recog_particl_SRP54_hlx"/>
</dbReference>
<proteinExistence type="inferred from homology"/>
<evidence type="ECO:0000256" key="2">
    <source>
        <dbReference type="ARBA" id="ARBA00022741"/>
    </source>
</evidence>
<protein>
    <recommendedName>
        <fullName evidence="8">signal-recognition-particle GTPase</fullName>
        <ecNumber evidence="8">3.6.5.4</ecNumber>
    </recommendedName>
</protein>
<evidence type="ECO:0000256" key="11">
    <source>
        <dbReference type="SAM" id="SignalP"/>
    </source>
</evidence>